<dbReference type="RefSeq" id="XP_013785831.1">
    <property type="nucleotide sequence ID" value="XM_013930377.2"/>
</dbReference>
<feature type="region of interest" description="Disordered" evidence="12">
    <location>
        <begin position="755"/>
        <end position="787"/>
    </location>
</feature>
<evidence type="ECO:0000256" key="5">
    <source>
        <dbReference type="ARBA" id="ARBA00022771"/>
    </source>
</evidence>
<keyword evidence="2" id="KW-1017">Isopeptide bond</keyword>
<evidence type="ECO:0000256" key="6">
    <source>
        <dbReference type="ARBA" id="ARBA00022833"/>
    </source>
</evidence>
<keyword evidence="6" id="KW-0862">Zinc</keyword>
<keyword evidence="8" id="KW-0805">Transcription regulation</keyword>
<evidence type="ECO:0000313" key="14">
    <source>
        <dbReference type="Proteomes" id="UP000694941"/>
    </source>
</evidence>
<protein>
    <submittedName>
        <fullName evidence="15">B-cell lymphoma/leukemia 11B-like</fullName>
    </submittedName>
</protein>
<evidence type="ECO:0000256" key="3">
    <source>
        <dbReference type="ARBA" id="ARBA00022723"/>
    </source>
</evidence>
<accession>A0ABM1BNZ4</accession>
<feature type="compositionally biased region" description="Basic and acidic residues" evidence="12">
    <location>
        <begin position="755"/>
        <end position="769"/>
    </location>
</feature>
<feature type="compositionally biased region" description="Low complexity" evidence="12">
    <location>
        <begin position="641"/>
        <end position="657"/>
    </location>
</feature>
<sequence>MSRRKQERPQPRKLITADTEIIQDTLTCGVCHKEFALSDILEFIEHKVRTCNKENCLYEEEKYDSGEVNEDGKQLNINDESKDGRSKSVSPCGMKALRRKRRHSMDDFCPQSSSKKRRENEDAREPSVYVCSTCKQPFATAWVLLQHVQHMHDINIYLETNNIKEKNLDCDKSTLFSLKQVAPPPPVSVSLSEQSLISGGHKSSNHPSLELLRIPLGERQFNTSLNNKYLPRQTSQGSKLGILGNTYQRLHSNSTLSLVSLDSHNSLDKTLFDHSRGASIGRGLDRQNDFYSNRLRQLAGATSPTNICRGKLSSLFSQTLTSNQSVTFYPKQAVSPTLSQKESNKSESIKLKSCEFCGKNFRFQSNLIVHRRSHTGEKPYKCHICDHACSQASKLKRHMKTHRNGGTESTENTSVGSGRSTPDEKEEASQNNHEPIKVENNEEEDEDEDLEEDDEELEEEEEFEETGAENISTETPKTALETFTEIETTDKGEQSNPSRKRQSLLGEVLEKIGLGHIQQYNEAYKQALEESSAQKSVLMSETTSESGSNRLAYSISNKCINQTPLDFGNSLLSALEISVGPNKNNKLGLDDGQDEKNSLYAGLWLPSPQTCTNQGVSSTKDQRSASKSALMVTTSSRLGNSPSPLSRTSTPSTTTTPKPKEQRRNDTCEFCGKIFKNCSNLTVHRRSHTGEKPYKCELCSYACAQSSKLTRHMKTHGRFGKDVYRCRLCNMPFSVVSTLEKHMRKCVLNQNSLSTDKDGDSVESNEDKQLSQATILSTRDSDSRETC</sequence>
<feature type="domain" description="C2H2-type" evidence="13">
    <location>
        <begin position="352"/>
        <end position="379"/>
    </location>
</feature>
<evidence type="ECO:0000256" key="1">
    <source>
        <dbReference type="ARBA" id="ARBA00004123"/>
    </source>
</evidence>
<evidence type="ECO:0000256" key="2">
    <source>
        <dbReference type="ARBA" id="ARBA00022499"/>
    </source>
</evidence>
<dbReference type="InterPro" id="IPR013087">
    <property type="entry name" value="Znf_C2H2_type"/>
</dbReference>
<keyword evidence="14" id="KW-1185">Reference proteome</keyword>
<evidence type="ECO:0000256" key="8">
    <source>
        <dbReference type="ARBA" id="ARBA00023015"/>
    </source>
</evidence>
<dbReference type="SMART" id="SM00355">
    <property type="entry name" value="ZnF_C2H2"/>
    <property type="match status" value="6"/>
</dbReference>
<keyword evidence="5 11" id="KW-0863">Zinc-finger</keyword>
<feature type="domain" description="C2H2-type" evidence="13">
    <location>
        <begin position="129"/>
        <end position="152"/>
    </location>
</feature>
<evidence type="ECO:0000313" key="15">
    <source>
        <dbReference type="RefSeq" id="XP_013785831.1"/>
    </source>
</evidence>
<evidence type="ECO:0000259" key="13">
    <source>
        <dbReference type="PROSITE" id="PS50157"/>
    </source>
</evidence>
<feature type="compositionally biased region" description="Basic and acidic residues" evidence="12">
    <location>
        <begin position="68"/>
        <end position="86"/>
    </location>
</feature>
<keyword evidence="10" id="KW-0539">Nucleus</keyword>
<evidence type="ECO:0000256" key="9">
    <source>
        <dbReference type="ARBA" id="ARBA00023163"/>
    </source>
</evidence>
<dbReference type="Pfam" id="PF25491">
    <property type="entry name" value="CCHC_BCL-11A"/>
    <property type="match status" value="1"/>
</dbReference>
<feature type="domain" description="C2H2-type" evidence="13">
    <location>
        <begin position="724"/>
        <end position="744"/>
    </location>
</feature>
<dbReference type="InterPro" id="IPR057448">
    <property type="entry name" value="BCL-11A_Znf_CCHC"/>
</dbReference>
<keyword evidence="9" id="KW-0804">Transcription</keyword>
<keyword evidence="3" id="KW-0479">Metal-binding</keyword>
<evidence type="ECO:0000256" key="11">
    <source>
        <dbReference type="PROSITE-ProRule" id="PRU00042"/>
    </source>
</evidence>
<feature type="domain" description="C2H2-type" evidence="13">
    <location>
        <begin position="380"/>
        <end position="407"/>
    </location>
</feature>
<feature type="region of interest" description="Disordered" evidence="12">
    <location>
        <begin position="396"/>
        <end position="479"/>
    </location>
</feature>
<feature type="compositionally biased region" description="Polar residues" evidence="12">
    <location>
        <begin position="404"/>
        <end position="420"/>
    </location>
</feature>
<reference evidence="15" key="1">
    <citation type="submission" date="2025-08" db="UniProtKB">
        <authorList>
            <consortium name="RefSeq"/>
        </authorList>
    </citation>
    <scope>IDENTIFICATION</scope>
    <source>
        <tissue evidence="15">Muscle</tissue>
    </source>
</reference>
<evidence type="ECO:0000256" key="12">
    <source>
        <dbReference type="SAM" id="MobiDB-lite"/>
    </source>
</evidence>
<organism evidence="14 15">
    <name type="scientific">Limulus polyphemus</name>
    <name type="common">Atlantic horseshoe crab</name>
    <dbReference type="NCBI Taxonomy" id="6850"/>
    <lineage>
        <taxon>Eukaryota</taxon>
        <taxon>Metazoa</taxon>
        <taxon>Ecdysozoa</taxon>
        <taxon>Arthropoda</taxon>
        <taxon>Chelicerata</taxon>
        <taxon>Merostomata</taxon>
        <taxon>Xiphosura</taxon>
        <taxon>Limulidae</taxon>
        <taxon>Limulus</taxon>
    </lineage>
</organism>
<dbReference type="PROSITE" id="PS00028">
    <property type="entry name" value="ZINC_FINGER_C2H2_1"/>
    <property type="match status" value="5"/>
</dbReference>
<keyword evidence="4" id="KW-0677">Repeat</keyword>
<feature type="region of interest" description="Disordered" evidence="12">
    <location>
        <begin position="68"/>
        <end position="122"/>
    </location>
</feature>
<dbReference type="PROSITE" id="PS50157">
    <property type="entry name" value="ZINC_FINGER_C2H2_2"/>
    <property type="match status" value="6"/>
</dbReference>
<dbReference type="InterPro" id="IPR036236">
    <property type="entry name" value="Znf_C2H2_sf"/>
</dbReference>
<comment type="subcellular location">
    <subcellularLocation>
        <location evidence="1">Nucleus</location>
    </subcellularLocation>
</comment>
<feature type="compositionally biased region" description="Polar residues" evidence="12">
    <location>
        <begin position="611"/>
        <end position="640"/>
    </location>
</feature>
<dbReference type="InterPro" id="IPR051497">
    <property type="entry name" value="Dev/Hematopoietic_TF"/>
</dbReference>
<evidence type="ECO:0000256" key="7">
    <source>
        <dbReference type="ARBA" id="ARBA00022843"/>
    </source>
</evidence>
<proteinExistence type="predicted"/>
<dbReference type="SUPFAM" id="SSF57667">
    <property type="entry name" value="beta-beta-alpha zinc fingers"/>
    <property type="match status" value="3"/>
</dbReference>
<evidence type="ECO:0000256" key="10">
    <source>
        <dbReference type="ARBA" id="ARBA00023242"/>
    </source>
</evidence>
<dbReference type="PANTHER" id="PTHR45993">
    <property type="entry name" value="B-CELL LYMPHOMA/LEUKEMIA 11"/>
    <property type="match status" value="1"/>
</dbReference>
<dbReference type="Gene3D" id="3.30.160.60">
    <property type="entry name" value="Classic Zinc Finger"/>
    <property type="match status" value="4"/>
</dbReference>
<feature type="region of interest" description="Disordered" evidence="12">
    <location>
        <begin position="611"/>
        <end position="664"/>
    </location>
</feature>
<gene>
    <name evidence="15" type="primary">LOC106469862</name>
</gene>
<dbReference type="Proteomes" id="UP000694941">
    <property type="component" value="Unplaced"/>
</dbReference>
<dbReference type="GeneID" id="106469862"/>
<feature type="domain" description="C2H2-type" evidence="13">
    <location>
        <begin position="666"/>
        <end position="693"/>
    </location>
</feature>
<dbReference type="Pfam" id="PF00096">
    <property type="entry name" value="zf-C2H2"/>
    <property type="match status" value="5"/>
</dbReference>
<name>A0ABM1BNZ4_LIMPO</name>
<feature type="domain" description="C2H2-type" evidence="13">
    <location>
        <begin position="694"/>
        <end position="716"/>
    </location>
</feature>
<evidence type="ECO:0000256" key="4">
    <source>
        <dbReference type="ARBA" id="ARBA00022737"/>
    </source>
</evidence>
<dbReference type="PANTHER" id="PTHR45993:SF6">
    <property type="entry name" value="C2H2-TYPE DOMAIN-CONTAINING PROTEIN"/>
    <property type="match status" value="1"/>
</dbReference>
<feature type="compositionally biased region" description="Acidic residues" evidence="12">
    <location>
        <begin position="441"/>
        <end position="467"/>
    </location>
</feature>
<keyword evidence="7" id="KW-0832">Ubl conjugation</keyword>